<feature type="domain" description="DUF6892" evidence="1">
    <location>
        <begin position="4"/>
        <end position="197"/>
    </location>
</feature>
<dbReference type="Pfam" id="PF21832">
    <property type="entry name" value="DUF6892"/>
    <property type="match status" value="1"/>
</dbReference>
<keyword evidence="3" id="KW-1185">Reference proteome</keyword>
<proteinExistence type="predicted"/>
<dbReference type="Proteomes" id="UP001611415">
    <property type="component" value="Unassembled WGS sequence"/>
</dbReference>
<sequence length="200" mass="22454">MASIELADRNLRLALLDEVYTERVDDYYWLSSLRAEYTAYRASAGGPDWDDLLQRLGIDHLPELEELLLTLPLTSEDVAQVADLCLDGDREIYTLYPGWWHFGRHFSIESLDGIGQCTGLVELDVNSMVEACSLAPLAELTGLRRLRLDAVRRHSDLDVIVTLPALTELVIVNNAMAEGNEEWLDVMSALRARGVSVHGW</sequence>
<gene>
    <name evidence="2" type="ORF">ACH49W_31265</name>
</gene>
<organism evidence="2 3">
    <name type="scientific">Nocardia xishanensis</name>
    <dbReference type="NCBI Taxonomy" id="238964"/>
    <lineage>
        <taxon>Bacteria</taxon>
        <taxon>Bacillati</taxon>
        <taxon>Actinomycetota</taxon>
        <taxon>Actinomycetes</taxon>
        <taxon>Mycobacteriales</taxon>
        <taxon>Nocardiaceae</taxon>
        <taxon>Nocardia</taxon>
    </lineage>
</organism>
<protein>
    <submittedName>
        <fullName evidence="2">DUF6892 domain-containing protein</fullName>
    </submittedName>
</protein>
<dbReference type="EMBL" id="JBIRYO010000030">
    <property type="protein sequence ID" value="MFI2477866.1"/>
    <property type="molecule type" value="Genomic_DNA"/>
</dbReference>
<accession>A0ABW7X9R8</accession>
<dbReference type="InterPro" id="IPR054187">
    <property type="entry name" value="DUF6892"/>
</dbReference>
<dbReference type="RefSeq" id="WP_364827599.1">
    <property type="nucleotide sequence ID" value="NZ_JBFAYM010000029.1"/>
</dbReference>
<dbReference type="SUPFAM" id="SSF52058">
    <property type="entry name" value="L domain-like"/>
    <property type="match status" value="1"/>
</dbReference>
<reference evidence="2 3" key="1">
    <citation type="submission" date="2024-10" db="EMBL/GenBank/DDBJ databases">
        <title>The Natural Products Discovery Center: Release of the First 8490 Sequenced Strains for Exploring Actinobacteria Biosynthetic Diversity.</title>
        <authorList>
            <person name="Kalkreuter E."/>
            <person name="Kautsar S.A."/>
            <person name="Yang D."/>
            <person name="Bader C.D."/>
            <person name="Teijaro C.N."/>
            <person name="Fluegel L."/>
            <person name="Davis C.M."/>
            <person name="Simpson J.R."/>
            <person name="Lauterbach L."/>
            <person name="Steele A.D."/>
            <person name="Gui C."/>
            <person name="Meng S."/>
            <person name="Li G."/>
            <person name="Viehrig K."/>
            <person name="Ye F."/>
            <person name="Su P."/>
            <person name="Kiefer A.F."/>
            <person name="Nichols A."/>
            <person name="Cepeda A.J."/>
            <person name="Yan W."/>
            <person name="Fan B."/>
            <person name="Jiang Y."/>
            <person name="Adhikari A."/>
            <person name="Zheng C.-J."/>
            <person name="Schuster L."/>
            <person name="Cowan T.M."/>
            <person name="Smanski M.J."/>
            <person name="Chevrette M.G."/>
            <person name="De Carvalho L.P.S."/>
            <person name="Shen B."/>
        </authorList>
    </citation>
    <scope>NUCLEOTIDE SEQUENCE [LARGE SCALE GENOMIC DNA]</scope>
    <source>
        <strain evidence="2 3">NPDC019275</strain>
    </source>
</reference>
<evidence type="ECO:0000259" key="1">
    <source>
        <dbReference type="Pfam" id="PF21832"/>
    </source>
</evidence>
<evidence type="ECO:0000313" key="2">
    <source>
        <dbReference type="EMBL" id="MFI2477866.1"/>
    </source>
</evidence>
<dbReference type="Gene3D" id="3.80.10.10">
    <property type="entry name" value="Ribonuclease Inhibitor"/>
    <property type="match status" value="1"/>
</dbReference>
<name>A0ABW7X9R8_9NOCA</name>
<evidence type="ECO:0000313" key="3">
    <source>
        <dbReference type="Proteomes" id="UP001611415"/>
    </source>
</evidence>
<dbReference type="InterPro" id="IPR032675">
    <property type="entry name" value="LRR_dom_sf"/>
</dbReference>
<comment type="caution">
    <text evidence="2">The sequence shown here is derived from an EMBL/GenBank/DDBJ whole genome shotgun (WGS) entry which is preliminary data.</text>
</comment>